<reference evidence="1 2" key="1">
    <citation type="submission" date="2020-01" db="EMBL/GenBank/DDBJ databases">
        <title>Glutamicibacter soli M275.</title>
        <authorList>
            <person name="Meng X."/>
        </authorList>
    </citation>
    <scope>NUCLEOTIDE SEQUENCE [LARGE SCALE GENOMIC DNA]</scope>
    <source>
        <strain evidence="1 2">M275</strain>
    </source>
</reference>
<comment type="caution">
    <text evidence="1">The sequence shown here is derived from an EMBL/GenBank/DDBJ whole genome shotgun (WGS) entry which is preliminary data.</text>
</comment>
<name>A0A6L9GC03_9MICC</name>
<organism evidence="1 2">
    <name type="scientific">Glutamicibacter soli</name>
    <dbReference type="NCBI Taxonomy" id="453836"/>
    <lineage>
        <taxon>Bacteria</taxon>
        <taxon>Bacillati</taxon>
        <taxon>Actinomycetota</taxon>
        <taxon>Actinomycetes</taxon>
        <taxon>Micrococcales</taxon>
        <taxon>Micrococcaceae</taxon>
        <taxon>Glutamicibacter</taxon>
    </lineage>
</organism>
<protein>
    <submittedName>
        <fullName evidence="1">Uncharacterized protein</fullName>
    </submittedName>
</protein>
<feature type="non-terminal residue" evidence="1">
    <location>
        <position position="1"/>
    </location>
</feature>
<evidence type="ECO:0000313" key="2">
    <source>
        <dbReference type="Proteomes" id="UP000477543"/>
    </source>
</evidence>
<accession>A0A6L9GC03</accession>
<dbReference type="Proteomes" id="UP000477543">
    <property type="component" value="Unassembled WGS sequence"/>
</dbReference>
<dbReference type="AlphaFoldDB" id="A0A6L9GC03"/>
<proteinExistence type="predicted"/>
<gene>
    <name evidence="1" type="ORF">GT020_18670</name>
</gene>
<sequence>LQAALEDGFTALIVLAEKAGWPPLEAYQAVIALAEAHACADMSDEVMQTFFRGTTAR</sequence>
<evidence type="ECO:0000313" key="1">
    <source>
        <dbReference type="EMBL" id="NAZ18050.1"/>
    </source>
</evidence>
<dbReference type="EMBL" id="WYDN01000164">
    <property type="protein sequence ID" value="NAZ18050.1"/>
    <property type="molecule type" value="Genomic_DNA"/>
</dbReference>